<protein>
    <submittedName>
        <fullName evidence="2">Putative vitamin uptake transporter</fullName>
    </submittedName>
</protein>
<evidence type="ECO:0000313" key="2">
    <source>
        <dbReference type="EMBL" id="SFR09198.1"/>
    </source>
</evidence>
<dbReference type="PANTHER" id="PTHR34300:SF2">
    <property type="entry name" value="QUEUOSINE PRECURSOR TRANSPORTER-RELATED"/>
    <property type="match status" value="1"/>
</dbReference>
<organism evidence="2 3">
    <name type="scientific">Desulfoscipio geothermicus DSM 3669</name>
    <dbReference type="NCBI Taxonomy" id="1121426"/>
    <lineage>
        <taxon>Bacteria</taxon>
        <taxon>Bacillati</taxon>
        <taxon>Bacillota</taxon>
        <taxon>Clostridia</taxon>
        <taxon>Eubacteriales</taxon>
        <taxon>Desulfallaceae</taxon>
        <taxon>Desulfoscipio</taxon>
    </lineage>
</organism>
<keyword evidence="1" id="KW-1133">Transmembrane helix</keyword>
<accession>A0A1I6DV86</accession>
<gene>
    <name evidence="2" type="ORF">SAMN05660706_11827</name>
</gene>
<name>A0A1I6DV86_9FIRM</name>
<dbReference type="RefSeq" id="WP_342741334.1">
    <property type="nucleotide sequence ID" value="NZ_FOYM01000018.1"/>
</dbReference>
<keyword evidence="1" id="KW-0472">Membrane</keyword>
<keyword evidence="3" id="KW-1185">Reference proteome</keyword>
<dbReference type="EMBL" id="FOYM01000018">
    <property type="protein sequence ID" value="SFR09198.1"/>
    <property type="molecule type" value="Genomic_DNA"/>
</dbReference>
<sequence>MPYWFSPARTIGSTIVGQGVDTVIFVVIAFSGLLPFNLLLYMIISNYIFKTAFEILATHLTYATVGYIKKVESFDYYDIDTNFNPFKFSFKDINLESY</sequence>
<reference evidence="3" key="1">
    <citation type="submission" date="2016-10" db="EMBL/GenBank/DDBJ databases">
        <authorList>
            <person name="Varghese N."/>
            <person name="Submissions S."/>
        </authorList>
    </citation>
    <scope>NUCLEOTIDE SEQUENCE [LARGE SCALE GENOMIC DNA]</scope>
    <source>
        <strain evidence="3">DSM 3669</strain>
    </source>
</reference>
<evidence type="ECO:0000256" key="1">
    <source>
        <dbReference type="SAM" id="Phobius"/>
    </source>
</evidence>
<proteinExistence type="predicted"/>
<dbReference type="Pfam" id="PF02592">
    <property type="entry name" value="Vut_1"/>
    <property type="match status" value="1"/>
</dbReference>
<dbReference type="InterPro" id="IPR003744">
    <property type="entry name" value="YhhQ"/>
</dbReference>
<keyword evidence="1" id="KW-0812">Transmembrane</keyword>
<dbReference type="PANTHER" id="PTHR34300">
    <property type="entry name" value="QUEUOSINE PRECURSOR TRANSPORTER-RELATED"/>
    <property type="match status" value="1"/>
</dbReference>
<dbReference type="STRING" id="39060.SAMN05660706_11827"/>
<dbReference type="AlphaFoldDB" id="A0A1I6DV86"/>
<evidence type="ECO:0000313" key="3">
    <source>
        <dbReference type="Proteomes" id="UP000199584"/>
    </source>
</evidence>
<dbReference type="Proteomes" id="UP000199584">
    <property type="component" value="Unassembled WGS sequence"/>
</dbReference>
<feature type="transmembrane region" description="Helical" evidence="1">
    <location>
        <begin position="23"/>
        <end position="44"/>
    </location>
</feature>